<reference evidence="1 2" key="1">
    <citation type="submission" date="2019-04" db="EMBL/GenBank/DDBJ databases">
        <title>Niastella caeni sp. nov., isolated from activated sludge.</title>
        <authorList>
            <person name="Sheng M."/>
        </authorList>
    </citation>
    <scope>NUCLEOTIDE SEQUENCE [LARGE SCALE GENOMIC DNA]</scope>
    <source>
        <strain evidence="1 2">HX-2-15</strain>
    </source>
</reference>
<keyword evidence="2" id="KW-1185">Reference proteome</keyword>
<dbReference type="OrthoDB" id="1100648at2"/>
<dbReference type="AlphaFoldDB" id="A0A4S8HWS8"/>
<proteinExistence type="predicted"/>
<dbReference type="EMBL" id="STFF01000002">
    <property type="protein sequence ID" value="THU40153.1"/>
    <property type="molecule type" value="Genomic_DNA"/>
</dbReference>
<organism evidence="1 2">
    <name type="scientific">Niastella caeni</name>
    <dbReference type="NCBI Taxonomy" id="2569763"/>
    <lineage>
        <taxon>Bacteria</taxon>
        <taxon>Pseudomonadati</taxon>
        <taxon>Bacteroidota</taxon>
        <taxon>Chitinophagia</taxon>
        <taxon>Chitinophagales</taxon>
        <taxon>Chitinophagaceae</taxon>
        <taxon>Niastella</taxon>
    </lineage>
</organism>
<dbReference type="PROSITE" id="PS51257">
    <property type="entry name" value="PROKAR_LIPOPROTEIN"/>
    <property type="match status" value="1"/>
</dbReference>
<evidence type="ECO:0000313" key="1">
    <source>
        <dbReference type="EMBL" id="THU40153.1"/>
    </source>
</evidence>
<dbReference type="Proteomes" id="UP000306918">
    <property type="component" value="Unassembled WGS sequence"/>
</dbReference>
<name>A0A4S8HWS8_9BACT</name>
<dbReference type="RefSeq" id="WP_136576907.1">
    <property type="nucleotide sequence ID" value="NZ_STFF01000002.1"/>
</dbReference>
<evidence type="ECO:0000313" key="2">
    <source>
        <dbReference type="Proteomes" id="UP000306918"/>
    </source>
</evidence>
<gene>
    <name evidence="1" type="ORF">FAM09_09745</name>
</gene>
<sequence>MKNKILFTIIMMTVVVLCSCTKKEAALTPSEENQGYVVPQGTNDYDATIVNFYNKFGTYLLYEFTDKDTYWTPTGWKNATPSTTTAGFWNTGYEMVKANPLYIKKQLALLDSTWFRYYTDKFLNEYLPTKIMLCTKIDSVYATLISFSPVTYVKSTKAVGAWYNYDNICVSNAGPAIDTMKAADKKAYTARINLIFAQSIVGRKLAKATTDFAAVANYSVTYTTYAAAYGQGILYPYSSSPTADLDWGYYIMAMVSMSETNLNASTANTDATFRGILNATKDVNGKIRTRYNKVRNYYITNYNVDLQAIGNAAN</sequence>
<comment type="caution">
    <text evidence="1">The sequence shown here is derived from an EMBL/GenBank/DDBJ whole genome shotgun (WGS) entry which is preliminary data.</text>
</comment>
<accession>A0A4S8HWS8</accession>
<protein>
    <submittedName>
        <fullName evidence="1">Uncharacterized protein</fullName>
    </submittedName>
</protein>
<dbReference type="Gene3D" id="3.40.390.70">
    <property type="match status" value="1"/>
</dbReference>